<evidence type="ECO:0000313" key="1">
    <source>
        <dbReference type="EMBL" id="THF77787.1"/>
    </source>
</evidence>
<accession>A0A4S4BXD9</accession>
<dbReference type="GO" id="GO:0003723">
    <property type="term" value="F:RNA binding"/>
    <property type="evidence" value="ECO:0007669"/>
    <property type="project" value="InterPro"/>
</dbReference>
<dbReference type="OrthoDB" id="1655812at2"/>
<proteinExistence type="predicted"/>
<reference evidence="1 2" key="1">
    <citation type="submission" date="2019-04" db="EMBL/GenBank/DDBJ databases">
        <title>Cohnella sp. nov. isolated from preserved vegetables.</title>
        <authorList>
            <person name="Lin S.-Y."/>
            <person name="Hung M.-H."/>
            <person name="Young C.-C."/>
        </authorList>
    </citation>
    <scope>NUCLEOTIDE SEQUENCE [LARGE SCALE GENOMIC DNA]</scope>
    <source>
        <strain evidence="1 2">CC-MHH1044</strain>
    </source>
</reference>
<gene>
    <name evidence="1" type="ORF">E6C55_15730</name>
</gene>
<protein>
    <submittedName>
        <fullName evidence="1">Type III toxin-antitoxin system ToxN/AbiQ family toxin</fullName>
    </submittedName>
</protein>
<dbReference type="EMBL" id="SSOB01000018">
    <property type="protein sequence ID" value="THF77787.1"/>
    <property type="molecule type" value="Genomic_DNA"/>
</dbReference>
<dbReference type="InterPro" id="IPR025911">
    <property type="entry name" value="ToxN/AbiQ_toxin"/>
</dbReference>
<organism evidence="1 2">
    <name type="scientific">Cohnella fermenti</name>
    <dbReference type="NCBI Taxonomy" id="2565925"/>
    <lineage>
        <taxon>Bacteria</taxon>
        <taxon>Bacillati</taxon>
        <taxon>Bacillota</taxon>
        <taxon>Bacilli</taxon>
        <taxon>Bacillales</taxon>
        <taxon>Paenibacillaceae</taxon>
        <taxon>Cohnella</taxon>
    </lineage>
</organism>
<dbReference type="InterPro" id="IPR053735">
    <property type="entry name" value="Type_III_TA_endoRNase"/>
</dbReference>
<comment type="caution">
    <text evidence="1">The sequence shown here is derived from an EMBL/GenBank/DDBJ whole genome shotgun (WGS) entry which is preliminary data.</text>
</comment>
<dbReference type="GO" id="GO:0004521">
    <property type="term" value="F:RNA endonuclease activity"/>
    <property type="evidence" value="ECO:0007669"/>
    <property type="project" value="InterPro"/>
</dbReference>
<dbReference type="Proteomes" id="UP000310636">
    <property type="component" value="Unassembled WGS sequence"/>
</dbReference>
<keyword evidence="2" id="KW-1185">Reference proteome</keyword>
<evidence type="ECO:0000313" key="2">
    <source>
        <dbReference type="Proteomes" id="UP000310636"/>
    </source>
</evidence>
<dbReference type="AlphaFoldDB" id="A0A4S4BXD9"/>
<dbReference type="Pfam" id="PF13958">
    <property type="entry name" value="ToxN_toxin"/>
    <property type="match status" value="1"/>
</dbReference>
<name>A0A4S4BXD9_9BACL</name>
<sequence length="178" mass="19653">MEKTLRICAIQPAYLQYLRVYDPFVSLDPTGNRKFVGIILEVNGHKYCAPLSSPKPKHSMISEHAPDVVKIDGGKLGVINLNNMIPIHDSAIIDMDISQVADAKYRGLLTNQALFIRSKEEAIKKKASRLHSMIKSKKHPSLHKRCCDFLALEAAVSNFGAVTTPTVDVAVGIEQNDT</sequence>
<dbReference type="Gene3D" id="3.10.129.130">
    <property type="match status" value="1"/>
</dbReference>
<dbReference type="RefSeq" id="WP_136370761.1">
    <property type="nucleotide sequence ID" value="NZ_SSOB01000018.1"/>
</dbReference>